<dbReference type="Gene3D" id="3.10.50.40">
    <property type="match status" value="1"/>
</dbReference>
<reference evidence="4" key="1">
    <citation type="submission" date="2017-02" db="EMBL/GenBank/DDBJ databases">
        <authorList>
            <person name="Varghese N."/>
            <person name="Submissions S."/>
        </authorList>
    </citation>
    <scope>NUCLEOTIDE SEQUENCE [LARGE SCALE GENOMIC DNA]</scope>
    <source>
        <strain evidence="4">ATCC 700200</strain>
    </source>
</reference>
<dbReference type="PROSITE" id="PS50198">
    <property type="entry name" value="PPIC_PPIASE_2"/>
    <property type="match status" value="1"/>
</dbReference>
<proteinExistence type="predicted"/>
<dbReference type="InterPro" id="IPR050245">
    <property type="entry name" value="PrsA_foldase"/>
</dbReference>
<keyword evidence="1" id="KW-0413">Isomerase</keyword>
<evidence type="ECO:0000256" key="1">
    <source>
        <dbReference type="PROSITE-ProRule" id="PRU00278"/>
    </source>
</evidence>
<keyword evidence="1" id="KW-0697">Rotamase</keyword>
<evidence type="ECO:0000259" key="2">
    <source>
        <dbReference type="PROSITE" id="PS50198"/>
    </source>
</evidence>
<organism evidence="3 4">
    <name type="scientific">Prosthecobacter debontii</name>
    <dbReference type="NCBI Taxonomy" id="48467"/>
    <lineage>
        <taxon>Bacteria</taxon>
        <taxon>Pseudomonadati</taxon>
        <taxon>Verrucomicrobiota</taxon>
        <taxon>Verrucomicrobiia</taxon>
        <taxon>Verrucomicrobiales</taxon>
        <taxon>Verrucomicrobiaceae</taxon>
        <taxon>Prosthecobacter</taxon>
    </lineage>
</organism>
<dbReference type="PANTHER" id="PTHR47245:SF2">
    <property type="entry name" value="PEPTIDYL-PROLYL CIS-TRANS ISOMERASE HP_0175-RELATED"/>
    <property type="match status" value="1"/>
</dbReference>
<gene>
    <name evidence="3" type="ORF">SAMN02745166_01718</name>
</gene>
<dbReference type="Pfam" id="PF00639">
    <property type="entry name" value="Rotamase"/>
    <property type="match status" value="1"/>
</dbReference>
<accession>A0A1T4XN21</accession>
<sequence>MKAWILPFTLACLALLAWRYRHDMREQLLDKSVTLSIDELHPTAIGLAFRQGESPSTPLVSATLRAQQAIREARIHDTAFHADVSLRLKEEWQLWQRQWENDEERRTRLANQQLNESKLESSIREKLLDEAWLEDQLATFSHPTEADLAEAYNPPHLREQWRIPHAWRVAHLFVAQNGSSRQDRSQLIENLHQKLLQGEPWATLVEAYSDDSRSKTRAGELGWMTEKRMPPEFLAALKTLKIGSTSSPIKTRLGWHLIRLLDDHSDRYAHLAEIRQELASQLASIKRQERISEWMAVRFTSTRK</sequence>
<dbReference type="STRING" id="48467.SAMN02745166_01718"/>
<dbReference type="GO" id="GO:0003755">
    <property type="term" value="F:peptidyl-prolyl cis-trans isomerase activity"/>
    <property type="evidence" value="ECO:0007669"/>
    <property type="project" value="UniProtKB-KW"/>
</dbReference>
<dbReference type="PANTHER" id="PTHR47245">
    <property type="entry name" value="PEPTIDYLPROLYL ISOMERASE"/>
    <property type="match status" value="1"/>
</dbReference>
<dbReference type="AlphaFoldDB" id="A0A1T4XN21"/>
<dbReference type="SUPFAM" id="SSF54534">
    <property type="entry name" value="FKBP-like"/>
    <property type="match status" value="1"/>
</dbReference>
<dbReference type="InterPro" id="IPR046357">
    <property type="entry name" value="PPIase_dom_sf"/>
</dbReference>
<dbReference type="Proteomes" id="UP000190774">
    <property type="component" value="Unassembled WGS sequence"/>
</dbReference>
<dbReference type="InterPro" id="IPR000297">
    <property type="entry name" value="PPIase_PpiC"/>
</dbReference>
<dbReference type="RefSeq" id="WP_078812895.1">
    <property type="nucleotide sequence ID" value="NZ_FUYE01000004.1"/>
</dbReference>
<protein>
    <submittedName>
        <fullName evidence="3">PPIC-type PPIASE domain-containing protein</fullName>
    </submittedName>
</protein>
<name>A0A1T4XN21_9BACT</name>
<evidence type="ECO:0000313" key="3">
    <source>
        <dbReference type="EMBL" id="SKA90548.1"/>
    </source>
</evidence>
<dbReference type="OrthoDB" id="188055at2"/>
<evidence type="ECO:0000313" key="4">
    <source>
        <dbReference type="Proteomes" id="UP000190774"/>
    </source>
</evidence>
<feature type="domain" description="PpiC" evidence="2">
    <location>
        <begin position="164"/>
        <end position="262"/>
    </location>
</feature>
<dbReference type="EMBL" id="FUYE01000004">
    <property type="protein sequence ID" value="SKA90548.1"/>
    <property type="molecule type" value="Genomic_DNA"/>
</dbReference>
<keyword evidence="4" id="KW-1185">Reference proteome</keyword>